<dbReference type="EMBL" id="FNBT01000001">
    <property type="protein sequence ID" value="SDF00964.1"/>
    <property type="molecule type" value="Genomic_DNA"/>
</dbReference>
<keyword evidence="2" id="KW-1185">Reference proteome</keyword>
<accession>A0A1G7HL23</accession>
<proteinExistence type="predicted"/>
<evidence type="ECO:0000313" key="2">
    <source>
        <dbReference type="Proteomes" id="UP000199406"/>
    </source>
</evidence>
<dbReference type="RefSeq" id="WP_218122228.1">
    <property type="nucleotide sequence ID" value="NZ_FNBT01000001.1"/>
</dbReference>
<sequence>MSQPGQVDLESARRRAMEVRALYEAIERRLNGQEWTLQELMLGFGNDVGTVGRLILAHEGTWEIDGDVDAQLAHKLSESLWWVIVIAERLGIDISVAFADTMNRIEHGLVPSADQPTPPS</sequence>
<name>A0A1G7HL23_9ACTN</name>
<dbReference type="STRING" id="1550231.SAMN05660662_0677"/>
<evidence type="ECO:0000313" key="1">
    <source>
        <dbReference type="EMBL" id="SDF00964.1"/>
    </source>
</evidence>
<gene>
    <name evidence="1" type="ORF">SAMN05660662_0677</name>
</gene>
<protein>
    <recommendedName>
        <fullName evidence="3">MazG-like protein</fullName>
    </recommendedName>
</protein>
<dbReference type="CDD" id="cd11543">
    <property type="entry name" value="NTP-PPase_u6"/>
    <property type="match status" value="1"/>
</dbReference>
<dbReference type="AlphaFoldDB" id="A0A1G7HL23"/>
<dbReference type="Gene3D" id="1.10.287.1080">
    <property type="entry name" value="MazG-like"/>
    <property type="match status" value="1"/>
</dbReference>
<reference evidence="2" key="1">
    <citation type="submission" date="2016-10" db="EMBL/GenBank/DDBJ databases">
        <authorList>
            <person name="Varghese N."/>
            <person name="Submissions S."/>
        </authorList>
    </citation>
    <scope>NUCLEOTIDE SEQUENCE [LARGE SCALE GENOMIC DNA]</scope>
    <source>
        <strain evidence="2">DSM 44268</strain>
    </source>
</reference>
<dbReference type="Proteomes" id="UP000199406">
    <property type="component" value="Unassembled WGS sequence"/>
</dbReference>
<organism evidence="1 2">
    <name type="scientific">Blastococcus aurantiacus</name>
    <dbReference type="NCBI Taxonomy" id="1550231"/>
    <lineage>
        <taxon>Bacteria</taxon>
        <taxon>Bacillati</taxon>
        <taxon>Actinomycetota</taxon>
        <taxon>Actinomycetes</taxon>
        <taxon>Geodermatophilales</taxon>
        <taxon>Geodermatophilaceae</taxon>
        <taxon>Blastococcus</taxon>
    </lineage>
</organism>
<evidence type="ECO:0008006" key="3">
    <source>
        <dbReference type="Google" id="ProtNLM"/>
    </source>
</evidence>